<keyword evidence="5" id="KW-0547">Nucleotide-binding</keyword>
<dbReference type="InterPro" id="IPR013656">
    <property type="entry name" value="PAS_4"/>
</dbReference>
<dbReference type="InterPro" id="IPR036457">
    <property type="entry name" value="PPM-type-like_dom_sf"/>
</dbReference>
<evidence type="ECO:0000313" key="18">
    <source>
        <dbReference type="EMBL" id="GFE19050.1"/>
    </source>
</evidence>
<dbReference type="GO" id="GO:0046872">
    <property type="term" value="F:metal ion binding"/>
    <property type="evidence" value="ECO:0007669"/>
    <property type="project" value="UniProtKB-KW"/>
</dbReference>
<evidence type="ECO:0000256" key="15">
    <source>
        <dbReference type="ARBA" id="ARBA00081350"/>
    </source>
</evidence>
<dbReference type="Gene3D" id="3.60.40.10">
    <property type="entry name" value="PPM-type phosphatase domain"/>
    <property type="match status" value="1"/>
</dbReference>
<keyword evidence="4" id="KW-0479">Metal-binding</keyword>
<keyword evidence="11" id="KW-0464">Manganese</keyword>
<keyword evidence="19" id="KW-1185">Reference proteome</keyword>
<evidence type="ECO:0000256" key="10">
    <source>
        <dbReference type="ARBA" id="ARBA00022912"/>
    </source>
</evidence>
<evidence type="ECO:0000256" key="9">
    <source>
        <dbReference type="ARBA" id="ARBA00022842"/>
    </source>
</evidence>
<keyword evidence="7" id="KW-0378">Hydrolase</keyword>
<evidence type="ECO:0000256" key="13">
    <source>
        <dbReference type="ARBA" id="ARBA00056274"/>
    </source>
</evidence>
<evidence type="ECO:0000256" key="16">
    <source>
        <dbReference type="SAM" id="MobiDB-lite"/>
    </source>
</evidence>
<sequence length="753" mass="80689">MRSLPTASAARGPAGPARRDCAASPIRGTWKHCEVSWMRAAARSRRGRMPRAQAEEVPGMGTAGPFGPAGDQPPPGAPQRSGLLDLLSVAAVLLDGEGRIVLWSPQAEKLFGYTAQEALGRFAGRLLVHERDLDLVISLFAEVMATGESWAGAFPVRHKDGSSRLVEFRNMRLLDDRGDFYALGIATDEEILRQVERDVALSTRLVSQSPIGLAVLDTELRYLAVNPALARMNGVPAEEHIGRSVPEVLPFLDTDAIEAALRQVLASGTPLVDEHTVGRTPADPDNEHAWSVSYYRLEDPGGRVLGVAGLSVDVTDRHRAAAEAARARRRLAMIADGTARIGTTLEVEQTARELAEVAVPELADVAAVDILDSVLEGRPPQASGARPALFRALAVKAAYPTEAVRAADPPGHLASYGADRLVTRCVRTGRPLLIAHVQERDLAHIARDPEAAALLARAGIHTYLTMPLISRGEVLGALGLTRARNPLPFDEDDLALAAELAERAAVCIDNARLYQGQRNAAITLQRSLLPDRPPHRKGLEIATRYQPAGTTSEVGGDWFDVVPLGADKTALVVGDVMGSGIGAATTMGRLRTATSTLADLDIPPTEVLRHIDKITADLDQYATCAYAVYDPHHAVCHIAVAGHLPPVLMPTGRSPELLDLPIGVPLGVGGVPFEEATFRLRPGDQLVLYTDGLVETRHDPIDERLALLLDLLARPDRTLEDTCDRLLDALRDPDDPDDVALLIARAGGQGRGT</sequence>
<keyword evidence="9" id="KW-0460">Magnesium</keyword>
<evidence type="ECO:0000256" key="6">
    <source>
        <dbReference type="ARBA" id="ARBA00022777"/>
    </source>
</evidence>
<dbReference type="CDD" id="cd00130">
    <property type="entry name" value="PAS"/>
    <property type="match status" value="2"/>
</dbReference>
<evidence type="ECO:0000313" key="19">
    <source>
        <dbReference type="Proteomes" id="UP000430079"/>
    </source>
</evidence>
<dbReference type="GO" id="GO:0005524">
    <property type="term" value="F:ATP binding"/>
    <property type="evidence" value="ECO:0007669"/>
    <property type="project" value="UniProtKB-KW"/>
</dbReference>
<keyword evidence="8" id="KW-0067">ATP-binding</keyword>
<dbReference type="Pfam" id="PF08447">
    <property type="entry name" value="PAS_3"/>
    <property type="match status" value="1"/>
</dbReference>
<evidence type="ECO:0000256" key="12">
    <source>
        <dbReference type="ARBA" id="ARBA00047761"/>
    </source>
</evidence>
<dbReference type="PROSITE" id="PS50112">
    <property type="entry name" value="PAS"/>
    <property type="match status" value="2"/>
</dbReference>
<organism evidence="18 19">
    <name type="scientific">Streptomyces glebosus</name>
    <dbReference type="NCBI Taxonomy" id="249580"/>
    <lineage>
        <taxon>Bacteria</taxon>
        <taxon>Bacillati</taxon>
        <taxon>Actinomycetota</taxon>
        <taxon>Actinomycetes</taxon>
        <taxon>Kitasatosporales</taxon>
        <taxon>Streptomycetaceae</taxon>
        <taxon>Streptomyces</taxon>
    </lineage>
</organism>
<evidence type="ECO:0000256" key="2">
    <source>
        <dbReference type="ARBA" id="ARBA00022553"/>
    </source>
</evidence>
<comment type="catalytic activity">
    <reaction evidence="12">
        <text>O-phospho-L-seryl-[protein] + H2O = L-seryl-[protein] + phosphate</text>
        <dbReference type="Rhea" id="RHEA:20629"/>
        <dbReference type="Rhea" id="RHEA-COMP:9863"/>
        <dbReference type="Rhea" id="RHEA-COMP:11604"/>
        <dbReference type="ChEBI" id="CHEBI:15377"/>
        <dbReference type="ChEBI" id="CHEBI:29999"/>
        <dbReference type="ChEBI" id="CHEBI:43474"/>
        <dbReference type="ChEBI" id="CHEBI:83421"/>
        <dbReference type="EC" id="3.1.3.16"/>
    </reaction>
</comment>
<name>A0A640T7A5_9ACTN</name>
<dbReference type="SMART" id="SM00065">
    <property type="entry name" value="GAF"/>
    <property type="match status" value="1"/>
</dbReference>
<dbReference type="GO" id="GO:0016301">
    <property type="term" value="F:kinase activity"/>
    <property type="evidence" value="ECO:0007669"/>
    <property type="project" value="UniProtKB-KW"/>
</dbReference>
<dbReference type="InterPro" id="IPR052016">
    <property type="entry name" value="Bact_Sigma-Reg"/>
</dbReference>
<dbReference type="Pfam" id="PF08448">
    <property type="entry name" value="PAS_4"/>
    <property type="match status" value="1"/>
</dbReference>
<evidence type="ECO:0000256" key="7">
    <source>
        <dbReference type="ARBA" id="ARBA00022801"/>
    </source>
</evidence>
<evidence type="ECO:0000256" key="3">
    <source>
        <dbReference type="ARBA" id="ARBA00022679"/>
    </source>
</evidence>
<dbReference type="GO" id="GO:0004722">
    <property type="term" value="F:protein serine/threonine phosphatase activity"/>
    <property type="evidence" value="ECO:0007669"/>
    <property type="project" value="UniProtKB-EC"/>
</dbReference>
<evidence type="ECO:0000256" key="8">
    <source>
        <dbReference type="ARBA" id="ARBA00022840"/>
    </source>
</evidence>
<reference evidence="18 19" key="1">
    <citation type="submission" date="2019-12" db="EMBL/GenBank/DDBJ databases">
        <title>Whole genome shotgun sequence of Streptomyces hygroscopicus subsp. glebosus NBRC 13786.</title>
        <authorList>
            <person name="Ichikawa N."/>
            <person name="Kimura A."/>
            <person name="Kitahashi Y."/>
            <person name="Komaki H."/>
            <person name="Tamura T."/>
        </authorList>
    </citation>
    <scope>NUCLEOTIDE SEQUENCE [LARGE SCALE GENOMIC DNA]</scope>
    <source>
        <strain evidence="18 19">NBRC 13786</strain>
    </source>
</reference>
<comment type="caution">
    <text evidence="18">The sequence shown here is derived from an EMBL/GenBank/DDBJ whole genome shotgun (WGS) entry which is preliminary data.</text>
</comment>
<dbReference type="AlphaFoldDB" id="A0A640T7A5"/>
<dbReference type="InterPro" id="IPR035965">
    <property type="entry name" value="PAS-like_dom_sf"/>
</dbReference>
<feature type="domain" description="PAS" evidence="17">
    <location>
        <begin position="83"/>
        <end position="147"/>
    </location>
</feature>
<keyword evidence="6" id="KW-0418">Kinase</keyword>
<protein>
    <recommendedName>
        <fullName evidence="1">protein-serine/threonine phosphatase</fullName>
        <ecNumber evidence="1">3.1.3.16</ecNumber>
    </recommendedName>
    <alternativeName>
        <fullName evidence="15">Protein-serine/threonine phosphatase</fullName>
    </alternativeName>
    <alternativeName>
        <fullName evidence="14">Serine/threonine-protein kinase</fullName>
    </alternativeName>
</protein>
<accession>A0A640T7A5</accession>
<dbReference type="FunFam" id="3.30.450.20:FF:000120">
    <property type="entry name" value="PAS domain S-box protein"/>
    <property type="match status" value="1"/>
</dbReference>
<dbReference type="Gene3D" id="3.30.450.40">
    <property type="match status" value="1"/>
</dbReference>
<dbReference type="Pfam" id="PF01590">
    <property type="entry name" value="GAF"/>
    <property type="match status" value="1"/>
</dbReference>
<dbReference type="SMART" id="SM00331">
    <property type="entry name" value="PP2C_SIG"/>
    <property type="match status" value="1"/>
</dbReference>
<dbReference type="FunFam" id="3.30.450.40:FF:000035">
    <property type="entry name" value="PAS sensor protein"/>
    <property type="match status" value="1"/>
</dbReference>
<dbReference type="InterPro" id="IPR029016">
    <property type="entry name" value="GAF-like_dom_sf"/>
</dbReference>
<dbReference type="InterPro" id="IPR000014">
    <property type="entry name" value="PAS"/>
</dbReference>
<comment type="function">
    <text evidence="13">Primarily acts as an independent SigF regulator that is sensitive to the osmosensory signal, mediating the cross talk of PknD with the SigF regulon. Possesses both phosphatase and kinase activities. The kinase domain functions as a classic anti-sigma factor-like kinase to phosphorylate the anti-anti-sigma factor domain at the canonical regulatory site, and the phosphatase domain antagonizes this activity.</text>
</comment>
<evidence type="ECO:0000256" key="14">
    <source>
        <dbReference type="ARBA" id="ARBA00075117"/>
    </source>
</evidence>
<evidence type="ECO:0000256" key="11">
    <source>
        <dbReference type="ARBA" id="ARBA00023211"/>
    </source>
</evidence>
<feature type="region of interest" description="Disordered" evidence="16">
    <location>
        <begin position="1"/>
        <end position="23"/>
    </location>
</feature>
<dbReference type="PANTHER" id="PTHR43156">
    <property type="entry name" value="STAGE II SPORULATION PROTEIN E-RELATED"/>
    <property type="match status" value="1"/>
</dbReference>
<dbReference type="EC" id="3.1.3.16" evidence="1"/>
<feature type="domain" description="PAS" evidence="17">
    <location>
        <begin position="198"/>
        <end position="268"/>
    </location>
</feature>
<dbReference type="NCBIfam" id="TIGR00229">
    <property type="entry name" value="sensory_box"/>
    <property type="match status" value="2"/>
</dbReference>
<evidence type="ECO:0000259" key="17">
    <source>
        <dbReference type="PROSITE" id="PS50112"/>
    </source>
</evidence>
<dbReference type="InterPro" id="IPR013655">
    <property type="entry name" value="PAS_fold_3"/>
</dbReference>
<gene>
    <name evidence="18" type="ORF">Sgleb_70970</name>
</gene>
<evidence type="ECO:0000256" key="4">
    <source>
        <dbReference type="ARBA" id="ARBA00022723"/>
    </source>
</evidence>
<keyword evidence="3" id="KW-0808">Transferase</keyword>
<dbReference type="FunFam" id="3.60.40.10:FF:000005">
    <property type="entry name" value="Serine/threonine protein phosphatase"/>
    <property type="match status" value="1"/>
</dbReference>
<dbReference type="InterPro" id="IPR001932">
    <property type="entry name" value="PPM-type_phosphatase-like_dom"/>
</dbReference>
<dbReference type="SUPFAM" id="SSF81606">
    <property type="entry name" value="PP2C-like"/>
    <property type="match status" value="1"/>
</dbReference>
<proteinExistence type="predicted"/>
<evidence type="ECO:0000256" key="1">
    <source>
        <dbReference type="ARBA" id="ARBA00013081"/>
    </source>
</evidence>
<keyword evidence="2" id="KW-0597">Phosphoprotein</keyword>
<feature type="compositionally biased region" description="Low complexity" evidence="16">
    <location>
        <begin position="1"/>
        <end position="16"/>
    </location>
</feature>
<evidence type="ECO:0000256" key="5">
    <source>
        <dbReference type="ARBA" id="ARBA00022741"/>
    </source>
</evidence>
<dbReference type="EMBL" id="BLIO01000001">
    <property type="protein sequence ID" value="GFE19050.1"/>
    <property type="molecule type" value="Genomic_DNA"/>
</dbReference>
<dbReference type="Gene3D" id="3.30.450.20">
    <property type="entry name" value="PAS domain"/>
    <property type="match status" value="2"/>
</dbReference>
<dbReference type="Pfam" id="PF07228">
    <property type="entry name" value="SpoIIE"/>
    <property type="match status" value="1"/>
</dbReference>
<dbReference type="SUPFAM" id="SSF55781">
    <property type="entry name" value="GAF domain-like"/>
    <property type="match status" value="1"/>
</dbReference>
<dbReference type="SMART" id="SM00091">
    <property type="entry name" value="PAS"/>
    <property type="match status" value="2"/>
</dbReference>
<dbReference type="PANTHER" id="PTHR43156:SF2">
    <property type="entry name" value="STAGE II SPORULATION PROTEIN E"/>
    <property type="match status" value="1"/>
</dbReference>
<dbReference type="SUPFAM" id="SSF55785">
    <property type="entry name" value="PYP-like sensor domain (PAS domain)"/>
    <property type="match status" value="2"/>
</dbReference>
<dbReference type="InterPro" id="IPR003018">
    <property type="entry name" value="GAF"/>
</dbReference>
<dbReference type="Proteomes" id="UP000430079">
    <property type="component" value="Unassembled WGS sequence"/>
</dbReference>
<keyword evidence="10" id="KW-0904">Protein phosphatase</keyword>
<feature type="region of interest" description="Disordered" evidence="16">
    <location>
        <begin position="44"/>
        <end position="80"/>
    </location>
</feature>